<dbReference type="Proteomes" id="UP001443914">
    <property type="component" value="Unassembled WGS sequence"/>
</dbReference>
<dbReference type="InterPro" id="IPR013103">
    <property type="entry name" value="RVT_2"/>
</dbReference>
<dbReference type="AlphaFoldDB" id="A0AAW1GVG3"/>
<evidence type="ECO:0000313" key="2">
    <source>
        <dbReference type="EMBL" id="KAK9667747.1"/>
    </source>
</evidence>
<dbReference type="EMBL" id="JBDFQZ010000013">
    <property type="protein sequence ID" value="KAK9667747.1"/>
    <property type="molecule type" value="Genomic_DNA"/>
</dbReference>
<dbReference type="Pfam" id="PF07727">
    <property type="entry name" value="RVT_2"/>
    <property type="match status" value="1"/>
</dbReference>
<dbReference type="PANTHER" id="PTHR11439">
    <property type="entry name" value="GAG-POL-RELATED RETROTRANSPOSON"/>
    <property type="match status" value="1"/>
</dbReference>
<reference evidence="2" key="1">
    <citation type="submission" date="2024-03" db="EMBL/GenBank/DDBJ databases">
        <title>WGS assembly of Saponaria officinalis var. Norfolk2.</title>
        <authorList>
            <person name="Jenkins J."/>
            <person name="Shu S."/>
            <person name="Grimwood J."/>
            <person name="Barry K."/>
            <person name="Goodstein D."/>
            <person name="Schmutz J."/>
            <person name="Leebens-Mack J."/>
            <person name="Osbourn A."/>
        </authorList>
    </citation>
    <scope>NUCLEOTIDE SEQUENCE [LARGE SCALE GENOMIC DNA]</scope>
    <source>
        <strain evidence="2">JIC</strain>
    </source>
</reference>
<dbReference type="CDD" id="cd09272">
    <property type="entry name" value="RNase_HI_RT_Ty1"/>
    <property type="match status" value="1"/>
</dbReference>
<evidence type="ECO:0000259" key="1">
    <source>
        <dbReference type="Pfam" id="PF07727"/>
    </source>
</evidence>
<keyword evidence="3" id="KW-1185">Reference proteome</keyword>
<accession>A0AAW1GVG3</accession>
<dbReference type="InterPro" id="IPR043502">
    <property type="entry name" value="DNA/RNA_pol_sf"/>
</dbReference>
<dbReference type="PANTHER" id="PTHR11439:SF463">
    <property type="entry name" value="REVERSE TRANSCRIPTASE TY1_COPIA-TYPE DOMAIN-CONTAINING PROTEIN"/>
    <property type="match status" value="1"/>
</dbReference>
<gene>
    <name evidence="2" type="ORF">RND81_13G008900</name>
</gene>
<dbReference type="SUPFAM" id="SSF56672">
    <property type="entry name" value="DNA/RNA polymerases"/>
    <property type="match status" value="1"/>
</dbReference>
<sequence length="258" mass="29466">MMSEFQMTDLGLLQYFLGLEVEQRSNGIFLNQRKYIQDLLKKFNMDECDAAITPMNTNDKFQRDDGTPSADEKLYRSLVGGLNYLTHTRPDISYCVSVVSRYLHKPSKQHPGAAKRILKYVVGTSEYGIWYSKSEEFKHIGYTDSDWAGAAARQAVWLRKLLADLGYKQKGVTELWCDNKSSIAMTKNPAFHARTKNIKVQHHFIRKLVSDGSVELKFCGTNLQNADLFTKGPSQAKHQFFMERIGVKMFESRGGVEI</sequence>
<proteinExistence type="predicted"/>
<comment type="caution">
    <text evidence="2">The sequence shown here is derived from an EMBL/GenBank/DDBJ whole genome shotgun (WGS) entry which is preliminary data.</text>
</comment>
<evidence type="ECO:0000313" key="3">
    <source>
        <dbReference type="Proteomes" id="UP001443914"/>
    </source>
</evidence>
<protein>
    <recommendedName>
        <fullName evidence="1">Reverse transcriptase Ty1/copia-type domain-containing protein</fullName>
    </recommendedName>
</protein>
<name>A0AAW1GVG3_SAPOF</name>
<feature type="domain" description="Reverse transcriptase Ty1/copia-type" evidence="1">
    <location>
        <begin position="1"/>
        <end position="56"/>
    </location>
</feature>
<organism evidence="2 3">
    <name type="scientific">Saponaria officinalis</name>
    <name type="common">Common soapwort</name>
    <name type="synonym">Lychnis saponaria</name>
    <dbReference type="NCBI Taxonomy" id="3572"/>
    <lineage>
        <taxon>Eukaryota</taxon>
        <taxon>Viridiplantae</taxon>
        <taxon>Streptophyta</taxon>
        <taxon>Embryophyta</taxon>
        <taxon>Tracheophyta</taxon>
        <taxon>Spermatophyta</taxon>
        <taxon>Magnoliopsida</taxon>
        <taxon>eudicotyledons</taxon>
        <taxon>Gunneridae</taxon>
        <taxon>Pentapetalae</taxon>
        <taxon>Caryophyllales</taxon>
        <taxon>Caryophyllaceae</taxon>
        <taxon>Caryophylleae</taxon>
        <taxon>Saponaria</taxon>
    </lineage>
</organism>